<proteinExistence type="predicted"/>
<dbReference type="AlphaFoldDB" id="F5YKR3"/>
<dbReference type="Proteomes" id="UP000009223">
    <property type="component" value="Chromosome"/>
</dbReference>
<accession>F5YKR3</accession>
<keyword evidence="2" id="KW-1185">Reference proteome</keyword>
<evidence type="ECO:0000313" key="1">
    <source>
        <dbReference type="EMBL" id="AEF84396.1"/>
    </source>
</evidence>
<name>F5YKR3_TREPZ</name>
<reference evidence="1 2" key="2">
    <citation type="journal article" date="2011" name="ISME J.">
        <title>RNA-seq reveals cooperative metabolic interactions between two termite-gut spirochete species in co-culture.</title>
        <authorList>
            <person name="Rosenthal A.Z."/>
            <person name="Matson E.G."/>
            <person name="Eldar A."/>
            <person name="Leadbetter J.R."/>
        </authorList>
    </citation>
    <scope>NUCLEOTIDE SEQUENCE [LARGE SCALE GENOMIC DNA]</scope>
    <source>
        <strain evidence="2">ATCC BAA-887 / DSM 12427 / ZAS-2</strain>
    </source>
</reference>
<evidence type="ECO:0000313" key="2">
    <source>
        <dbReference type="Proteomes" id="UP000009223"/>
    </source>
</evidence>
<dbReference type="STRING" id="545694.TREPR_0579"/>
<organism evidence="1 2">
    <name type="scientific">Treponema primitia (strain ATCC BAA-887 / DSM 12427 / ZAS-2)</name>
    <dbReference type="NCBI Taxonomy" id="545694"/>
    <lineage>
        <taxon>Bacteria</taxon>
        <taxon>Pseudomonadati</taxon>
        <taxon>Spirochaetota</taxon>
        <taxon>Spirochaetia</taxon>
        <taxon>Spirochaetales</taxon>
        <taxon>Treponemataceae</taxon>
        <taxon>Treponema</taxon>
    </lineage>
</organism>
<reference evidence="2" key="1">
    <citation type="submission" date="2009-12" db="EMBL/GenBank/DDBJ databases">
        <title>Complete sequence of Treponema primitia strain ZAS-2.</title>
        <authorList>
            <person name="Tetu S.G."/>
            <person name="Matson E."/>
            <person name="Ren Q."/>
            <person name="Seshadri R."/>
            <person name="Elbourne L."/>
            <person name="Hassan K.A."/>
            <person name="Durkin A."/>
            <person name="Radune D."/>
            <person name="Mohamoud Y."/>
            <person name="Shay R."/>
            <person name="Jin S."/>
            <person name="Zhang X."/>
            <person name="Lucey K."/>
            <person name="Ballor N.R."/>
            <person name="Ottesen E."/>
            <person name="Rosenthal R."/>
            <person name="Allen A."/>
            <person name="Leadbetter J.R."/>
            <person name="Paulsen I.T."/>
        </authorList>
    </citation>
    <scope>NUCLEOTIDE SEQUENCE [LARGE SCALE GENOMIC DNA]</scope>
    <source>
        <strain evidence="2">ATCC BAA-887 / DSM 12427 / ZAS-2</strain>
    </source>
</reference>
<dbReference type="RefSeq" id="WP_015709445.1">
    <property type="nucleotide sequence ID" value="NC_015578.1"/>
</dbReference>
<dbReference type="HOGENOM" id="CLU_643940_0_0_12"/>
<protein>
    <recommendedName>
        <fullName evidence="3">Alginate export domain-containing protein</fullName>
    </recommendedName>
</protein>
<gene>
    <name evidence="1" type="ordered locus">TREPR_0579</name>
</gene>
<dbReference type="EMBL" id="CP001843">
    <property type="protein sequence ID" value="AEF84396.1"/>
    <property type="molecule type" value="Genomic_DNA"/>
</dbReference>
<dbReference type="KEGG" id="tpi:TREPR_0579"/>
<evidence type="ECO:0008006" key="3">
    <source>
        <dbReference type="Google" id="ProtNLM"/>
    </source>
</evidence>
<sequence>MTYIRNHPFYCIHKWAGFFLFGLLFLLGISPVGAQDFGLVLRGQSTENRGEEDQGDFEYSGAISPWFAAPLGEQGDLYLSGGFSMKREKETPYEFQPEPKLQAWYWQPIPELYRFELAYRFATNLRINVGRILYQEPLHSILDGLIDGVSVAWHPGNTRLSAGAFYTGLLYKKTAYIAMNSSDSANYFDRDTYFASKRMVFSLGWEINSLFNSGGVFDLSVLGQFDLNGKDDWIHSQYGEVMLKAPLPGNFTVDLGLILGLLEDRSGPLPFSFAAQTGLIWFPPSAANDRLTLGASFSSGVWSDRIGAFLPINSIPIGRVLQPAFSGIALVQGGYARKLLNSFFVEVSAVYFFRTDTKTFFDLDLDQISLSPLLGGEVSGSLIWAPVSDLSFVLEGGAFLPQTGNAFNSDAAVKWQISLETIFSF</sequence>